<dbReference type="Proteomes" id="UP000828390">
    <property type="component" value="Unassembled WGS sequence"/>
</dbReference>
<organism evidence="1 2">
    <name type="scientific">Dreissena polymorpha</name>
    <name type="common">Zebra mussel</name>
    <name type="synonym">Mytilus polymorpha</name>
    <dbReference type="NCBI Taxonomy" id="45954"/>
    <lineage>
        <taxon>Eukaryota</taxon>
        <taxon>Metazoa</taxon>
        <taxon>Spiralia</taxon>
        <taxon>Lophotrochozoa</taxon>
        <taxon>Mollusca</taxon>
        <taxon>Bivalvia</taxon>
        <taxon>Autobranchia</taxon>
        <taxon>Heteroconchia</taxon>
        <taxon>Euheterodonta</taxon>
        <taxon>Imparidentia</taxon>
        <taxon>Neoheterodontei</taxon>
        <taxon>Myida</taxon>
        <taxon>Dreissenoidea</taxon>
        <taxon>Dreissenidae</taxon>
        <taxon>Dreissena</taxon>
    </lineage>
</organism>
<keyword evidence="2" id="KW-1185">Reference proteome</keyword>
<accession>A0A9D4DLD4</accession>
<dbReference type="AlphaFoldDB" id="A0A9D4DLD4"/>
<gene>
    <name evidence="1" type="ORF">DPMN_185158</name>
</gene>
<reference evidence="1" key="1">
    <citation type="journal article" date="2019" name="bioRxiv">
        <title>The Genome of the Zebra Mussel, Dreissena polymorpha: A Resource for Invasive Species Research.</title>
        <authorList>
            <person name="McCartney M.A."/>
            <person name="Auch B."/>
            <person name="Kono T."/>
            <person name="Mallez S."/>
            <person name="Zhang Y."/>
            <person name="Obille A."/>
            <person name="Becker A."/>
            <person name="Abrahante J.E."/>
            <person name="Garbe J."/>
            <person name="Badalamenti J.P."/>
            <person name="Herman A."/>
            <person name="Mangelson H."/>
            <person name="Liachko I."/>
            <person name="Sullivan S."/>
            <person name="Sone E.D."/>
            <person name="Koren S."/>
            <person name="Silverstein K.A.T."/>
            <person name="Beckman K.B."/>
            <person name="Gohl D.M."/>
        </authorList>
    </citation>
    <scope>NUCLEOTIDE SEQUENCE</scope>
    <source>
        <strain evidence="1">Duluth1</strain>
        <tissue evidence="1">Whole animal</tissue>
    </source>
</reference>
<protein>
    <submittedName>
        <fullName evidence="1">Uncharacterized protein</fullName>
    </submittedName>
</protein>
<name>A0A9D4DLD4_DREPO</name>
<sequence>MRHADIGSDHSRLVAKVTLKLRKAKTGDIKNQRYDVVKLKDPKVKEEFRLTLRNRFTILDDEAALTIEGFNRVMKETGGEVLCLRKS</sequence>
<comment type="caution">
    <text evidence="1">The sequence shown here is derived from an EMBL/GenBank/DDBJ whole genome shotgun (WGS) entry which is preliminary data.</text>
</comment>
<evidence type="ECO:0000313" key="2">
    <source>
        <dbReference type="Proteomes" id="UP000828390"/>
    </source>
</evidence>
<dbReference type="EMBL" id="JAIWYP010000010">
    <property type="protein sequence ID" value="KAH3750630.1"/>
    <property type="molecule type" value="Genomic_DNA"/>
</dbReference>
<evidence type="ECO:0000313" key="1">
    <source>
        <dbReference type="EMBL" id="KAH3750630.1"/>
    </source>
</evidence>
<proteinExistence type="predicted"/>
<reference evidence="1" key="2">
    <citation type="submission" date="2020-11" db="EMBL/GenBank/DDBJ databases">
        <authorList>
            <person name="McCartney M.A."/>
            <person name="Auch B."/>
            <person name="Kono T."/>
            <person name="Mallez S."/>
            <person name="Becker A."/>
            <person name="Gohl D.M."/>
            <person name="Silverstein K.A.T."/>
            <person name="Koren S."/>
            <person name="Bechman K.B."/>
            <person name="Herman A."/>
            <person name="Abrahante J.E."/>
            <person name="Garbe J."/>
        </authorList>
    </citation>
    <scope>NUCLEOTIDE SEQUENCE</scope>
    <source>
        <strain evidence="1">Duluth1</strain>
        <tissue evidence="1">Whole animal</tissue>
    </source>
</reference>